<dbReference type="Proteomes" id="UP000009192">
    <property type="component" value="Unassembled WGS sequence"/>
</dbReference>
<keyword evidence="3 9" id="KW-0732">Signal</keyword>
<dbReference type="EC" id="3.4.21.4" evidence="8"/>
<comment type="subcellular location">
    <subcellularLocation>
        <location evidence="1">Secreted</location>
        <location evidence="1">Extracellular space</location>
    </subcellularLocation>
</comment>
<dbReference type="HOGENOM" id="CLU_1009238_0_0_1"/>
<dbReference type="InParanoid" id="B4KB30"/>
<dbReference type="InterPro" id="IPR050430">
    <property type="entry name" value="Peptidase_S1"/>
</dbReference>
<organism evidence="11 12">
    <name type="scientific">Drosophila mojavensis</name>
    <name type="common">Fruit fly</name>
    <dbReference type="NCBI Taxonomy" id="7230"/>
    <lineage>
        <taxon>Eukaryota</taxon>
        <taxon>Metazoa</taxon>
        <taxon>Ecdysozoa</taxon>
        <taxon>Arthropoda</taxon>
        <taxon>Hexapoda</taxon>
        <taxon>Insecta</taxon>
        <taxon>Pterygota</taxon>
        <taxon>Neoptera</taxon>
        <taxon>Endopterygota</taxon>
        <taxon>Diptera</taxon>
        <taxon>Brachycera</taxon>
        <taxon>Muscomorpha</taxon>
        <taxon>Ephydroidea</taxon>
        <taxon>Drosophilidae</taxon>
        <taxon>Drosophila</taxon>
    </lineage>
</organism>
<evidence type="ECO:0000256" key="3">
    <source>
        <dbReference type="ARBA" id="ARBA00022729"/>
    </source>
</evidence>
<accession>B4KB30</accession>
<protein>
    <recommendedName>
        <fullName evidence="8">trypsin</fullName>
        <ecNumber evidence="8">3.4.21.4</ecNumber>
    </recommendedName>
</protein>
<evidence type="ECO:0000313" key="11">
    <source>
        <dbReference type="EMBL" id="EDW15734.1"/>
    </source>
</evidence>
<evidence type="ECO:0000256" key="9">
    <source>
        <dbReference type="SAM" id="SignalP"/>
    </source>
</evidence>
<dbReference type="InterPro" id="IPR043504">
    <property type="entry name" value="Peptidase_S1_PA_chymotrypsin"/>
</dbReference>
<feature type="chain" id="PRO_5002810355" description="trypsin" evidence="9">
    <location>
        <begin position="19"/>
        <end position="276"/>
    </location>
</feature>
<dbReference type="FunCoup" id="B4KB30">
    <property type="interactions" value="7"/>
</dbReference>
<dbReference type="Gene3D" id="2.40.10.10">
    <property type="entry name" value="Trypsin-like serine proteases"/>
    <property type="match status" value="1"/>
</dbReference>
<evidence type="ECO:0000256" key="7">
    <source>
        <dbReference type="ARBA" id="ARBA00036320"/>
    </source>
</evidence>
<dbReference type="SUPFAM" id="SSF50494">
    <property type="entry name" value="Trypsin-like serine proteases"/>
    <property type="match status" value="1"/>
</dbReference>
<dbReference type="GO" id="GO:0005576">
    <property type="term" value="C:extracellular region"/>
    <property type="evidence" value="ECO:0007669"/>
    <property type="project" value="UniProtKB-SubCell"/>
</dbReference>
<dbReference type="InterPro" id="IPR009003">
    <property type="entry name" value="Peptidase_S1_PA"/>
</dbReference>
<dbReference type="KEGG" id="dmo:Dmoj_GI16933"/>
<evidence type="ECO:0000259" key="10">
    <source>
        <dbReference type="PROSITE" id="PS50240"/>
    </source>
</evidence>
<dbReference type="PhylomeDB" id="B4KB30"/>
<dbReference type="SMR" id="B4KB30"/>
<dbReference type="PANTHER" id="PTHR24276:SF91">
    <property type="entry name" value="AT26814P-RELATED"/>
    <property type="match status" value="1"/>
</dbReference>
<dbReference type="PROSITE" id="PS50240">
    <property type="entry name" value="TRYPSIN_DOM"/>
    <property type="match status" value="1"/>
</dbReference>
<evidence type="ECO:0000256" key="1">
    <source>
        <dbReference type="ARBA" id="ARBA00004239"/>
    </source>
</evidence>
<feature type="signal peptide" evidence="9">
    <location>
        <begin position="1"/>
        <end position="18"/>
    </location>
</feature>
<keyword evidence="4 11" id="KW-0378">Hydrolase</keyword>
<dbReference type="PANTHER" id="PTHR24276">
    <property type="entry name" value="POLYSERASE-RELATED"/>
    <property type="match status" value="1"/>
</dbReference>
<evidence type="ECO:0000313" key="12">
    <source>
        <dbReference type="Proteomes" id="UP000009192"/>
    </source>
</evidence>
<proteinExistence type="predicted"/>
<dbReference type="AlphaFoldDB" id="B4KB30"/>
<feature type="domain" description="Peptidase S1" evidence="10">
    <location>
        <begin position="35"/>
        <end position="264"/>
    </location>
</feature>
<keyword evidence="6" id="KW-1015">Disulfide bond</keyword>
<gene>
    <name evidence="11" type="primary">Dmoj\GI16933</name>
    <name evidence="11" type="ORF">Dmoj_GI16933</name>
</gene>
<keyword evidence="2" id="KW-0645">Protease</keyword>
<dbReference type="EMBL" id="CH933806">
    <property type="protein sequence ID" value="EDW15734.1"/>
    <property type="molecule type" value="Genomic_DNA"/>
</dbReference>
<dbReference type="GO" id="GO:0004252">
    <property type="term" value="F:serine-type endopeptidase activity"/>
    <property type="evidence" value="ECO:0007669"/>
    <property type="project" value="UniProtKB-EC"/>
</dbReference>
<keyword evidence="12" id="KW-1185">Reference proteome</keyword>
<evidence type="ECO:0000256" key="8">
    <source>
        <dbReference type="ARBA" id="ARBA00038868"/>
    </source>
</evidence>
<evidence type="ECO:0000256" key="5">
    <source>
        <dbReference type="ARBA" id="ARBA00022825"/>
    </source>
</evidence>
<dbReference type="OMA" id="GMKMTAY"/>
<dbReference type="Pfam" id="PF00089">
    <property type="entry name" value="Trypsin"/>
    <property type="match status" value="1"/>
</dbReference>
<keyword evidence="5" id="KW-0720">Serine protease</keyword>
<sequence length="276" mass="30998">MNPRFLLLLLIWLPTVCGKKYKSKITKRTRFEERLWKGMMSNTGQNQGGFLVQVRSAGPAVNVCGGAYIRPLIVLSSASCVTPFRYQSSGSYVATTTFLERKSFFFSEIEAMVIPEDYVFQRTHYDIAIIKIKVPLAGLLTEFIQIASSTPMDDEFLYAYGWGYSKMQVRPPSEMALSTPLQKISRDVCLSILGNNRYLLGQTAACAYQPESILDCVYEAGSPVTFENKLVGIISTGFTCMNTSDPAVYTDLVQIHKFIKIKLETSFFKGKTHKFS</sequence>
<dbReference type="GO" id="GO:0006508">
    <property type="term" value="P:proteolysis"/>
    <property type="evidence" value="ECO:0007669"/>
    <property type="project" value="UniProtKB-KW"/>
</dbReference>
<comment type="catalytic activity">
    <reaction evidence="7">
        <text>Preferential cleavage: Arg-|-Xaa, Lys-|-Xaa.</text>
        <dbReference type="EC" id="3.4.21.4"/>
    </reaction>
</comment>
<dbReference type="InterPro" id="IPR001254">
    <property type="entry name" value="Trypsin_dom"/>
</dbReference>
<evidence type="ECO:0000256" key="4">
    <source>
        <dbReference type="ARBA" id="ARBA00022801"/>
    </source>
</evidence>
<name>B4KB30_DROMO</name>
<dbReference type="eggNOG" id="KOG3627">
    <property type="taxonomic scope" value="Eukaryota"/>
</dbReference>
<evidence type="ECO:0000256" key="6">
    <source>
        <dbReference type="ARBA" id="ARBA00023157"/>
    </source>
</evidence>
<evidence type="ECO:0000256" key="2">
    <source>
        <dbReference type="ARBA" id="ARBA00022670"/>
    </source>
</evidence>
<dbReference type="SMART" id="SM00020">
    <property type="entry name" value="Tryp_SPc"/>
    <property type="match status" value="1"/>
</dbReference>
<reference evidence="11 12" key="1">
    <citation type="journal article" date="2007" name="Nature">
        <title>Evolution of genes and genomes on the Drosophila phylogeny.</title>
        <authorList>
            <consortium name="Drosophila 12 Genomes Consortium"/>
            <person name="Clark A.G."/>
            <person name="Eisen M.B."/>
            <person name="Smith D.R."/>
            <person name="Bergman C.M."/>
            <person name="Oliver B."/>
            <person name="Markow T.A."/>
            <person name="Kaufman T.C."/>
            <person name="Kellis M."/>
            <person name="Gelbart W."/>
            <person name="Iyer V.N."/>
            <person name="Pollard D.A."/>
            <person name="Sackton T.B."/>
            <person name="Larracuente A.M."/>
            <person name="Singh N.D."/>
            <person name="Abad J.P."/>
            <person name="Abt D.N."/>
            <person name="Adryan B."/>
            <person name="Aguade M."/>
            <person name="Akashi H."/>
            <person name="Anderson W.W."/>
            <person name="Aquadro C.F."/>
            <person name="Ardell D.H."/>
            <person name="Arguello R."/>
            <person name="Artieri C.G."/>
            <person name="Barbash D.A."/>
            <person name="Barker D."/>
            <person name="Barsanti P."/>
            <person name="Batterham P."/>
            <person name="Batzoglou S."/>
            <person name="Begun D."/>
            <person name="Bhutkar A."/>
            <person name="Blanco E."/>
            <person name="Bosak S.A."/>
            <person name="Bradley R.K."/>
            <person name="Brand A.D."/>
            <person name="Brent M.R."/>
            <person name="Brooks A.N."/>
            <person name="Brown R.H."/>
            <person name="Butlin R.K."/>
            <person name="Caggese C."/>
            <person name="Calvi B.R."/>
            <person name="Bernardo de Carvalho A."/>
            <person name="Caspi A."/>
            <person name="Castrezana S."/>
            <person name="Celniker S.E."/>
            <person name="Chang J.L."/>
            <person name="Chapple C."/>
            <person name="Chatterji S."/>
            <person name="Chinwalla A."/>
            <person name="Civetta A."/>
            <person name="Clifton S.W."/>
            <person name="Comeron J.M."/>
            <person name="Costello J.C."/>
            <person name="Coyne J.A."/>
            <person name="Daub J."/>
            <person name="David R.G."/>
            <person name="Delcher A.L."/>
            <person name="Delehaunty K."/>
            <person name="Do C.B."/>
            <person name="Ebling H."/>
            <person name="Edwards K."/>
            <person name="Eickbush T."/>
            <person name="Evans J.D."/>
            <person name="Filipski A."/>
            <person name="Findeiss S."/>
            <person name="Freyhult E."/>
            <person name="Fulton L."/>
            <person name="Fulton R."/>
            <person name="Garcia A.C."/>
            <person name="Gardiner A."/>
            <person name="Garfield D.A."/>
            <person name="Garvin B.E."/>
            <person name="Gibson G."/>
            <person name="Gilbert D."/>
            <person name="Gnerre S."/>
            <person name="Godfrey J."/>
            <person name="Good R."/>
            <person name="Gotea V."/>
            <person name="Gravely B."/>
            <person name="Greenberg A.J."/>
            <person name="Griffiths-Jones S."/>
            <person name="Gross S."/>
            <person name="Guigo R."/>
            <person name="Gustafson E.A."/>
            <person name="Haerty W."/>
            <person name="Hahn M.W."/>
            <person name="Halligan D.L."/>
            <person name="Halpern A.L."/>
            <person name="Halter G.M."/>
            <person name="Han M.V."/>
            <person name="Heger A."/>
            <person name="Hillier L."/>
            <person name="Hinrichs A.S."/>
            <person name="Holmes I."/>
            <person name="Hoskins R.A."/>
            <person name="Hubisz M.J."/>
            <person name="Hultmark D."/>
            <person name="Huntley M.A."/>
            <person name="Jaffe D.B."/>
            <person name="Jagadeeshan S."/>
            <person name="Jeck W.R."/>
            <person name="Johnson J."/>
            <person name="Jones C.D."/>
            <person name="Jordan W.C."/>
            <person name="Karpen G.H."/>
            <person name="Kataoka E."/>
            <person name="Keightley P.D."/>
            <person name="Kheradpour P."/>
            <person name="Kirkness E.F."/>
            <person name="Koerich L.B."/>
            <person name="Kristiansen K."/>
            <person name="Kudrna D."/>
            <person name="Kulathinal R.J."/>
            <person name="Kumar S."/>
            <person name="Kwok R."/>
            <person name="Lander E."/>
            <person name="Langley C.H."/>
            <person name="Lapoint R."/>
            <person name="Lazzaro B.P."/>
            <person name="Lee S.J."/>
            <person name="Levesque L."/>
            <person name="Li R."/>
            <person name="Lin C.F."/>
            <person name="Lin M.F."/>
            <person name="Lindblad-Toh K."/>
            <person name="Llopart A."/>
            <person name="Long M."/>
            <person name="Low L."/>
            <person name="Lozovsky E."/>
            <person name="Lu J."/>
            <person name="Luo M."/>
            <person name="Machado C.A."/>
            <person name="Makalowski W."/>
            <person name="Marzo M."/>
            <person name="Matsuda M."/>
            <person name="Matzkin L."/>
            <person name="McAllister B."/>
            <person name="McBride C.S."/>
            <person name="McKernan B."/>
            <person name="McKernan K."/>
            <person name="Mendez-Lago M."/>
            <person name="Minx P."/>
            <person name="Mollenhauer M.U."/>
            <person name="Montooth K."/>
            <person name="Mount S.M."/>
            <person name="Mu X."/>
            <person name="Myers E."/>
            <person name="Negre B."/>
            <person name="Newfeld S."/>
            <person name="Nielsen R."/>
            <person name="Noor M.A."/>
            <person name="O'Grady P."/>
            <person name="Pachter L."/>
            <person name="Papaceit M."/>
            <person name="Parisi M.J."/>
            <person name="Parisi M."/>
            <person name="Parts L."/>
            <person name="Pedersen J.S."/>
            <person name="Pesole G."/>
            <person name="Phillippy A.M."/>
            <person name="Ponting C.P."/>
            <person name="Pop M."/>
            <person name="Porcelli D."/>
            <person name="Powell J.R."/>
            <person name="Prohaska S."/>
            <person name="Pruitt K."/>
            <person name="Puig M."/>
            <person name="Quesneville H."/>
            <person name="Ram K.R."/>
            <person name="Rand D."/>
            <person name="Rasmussen M.D."/>
            <person name="Reed L.K."/>
            <person name="Reenan R."/>
            <person name="Reily A."/>
            <person name="Remington K.A."/>
            <person name="Rieger T.T."/>
            <person name="Ritchie M.G."/>
            <person name="Robin C."/>
            <person name="Rogers Y.H."/>
            <person name="Rohde C."/>
            <person name="Rozas J."/>
            <person name="Rubenfield M.J."/>
            <person name="Ruiz A."/>
            <person name="Russo S."/>
            <person name="Salzberg S.L."/>
            <person name="Sanchez-Gracia A."/>
            <person name="Saranga D.J."/>
            <person name="Sato H."/>
            <person name="Schaeffer S.W."/>
            <person name="Schatz M.C."/>
            <person name="Schlenke T."/>
            <person name="Schwartz R."/>
            <person name="Segarra C."/>
            <person name="Singh R.S."/>
            <person name="Sirot L."/>
            <person name="Sirota M."/>
            <person name="Sisneros N.B."/>
            <person name="Smith C.D."/>
            <person name="Smith T.F."/>
            <person name="Spieth J."/>
            <person name="Stage D.E."/>
            <person name="Stark A."/>
            <person name="Stephan W."/>
            <person name="Strausberg R.L."/>
            <person name="Strempel S."/>
            <person name="Sturgill D."/>
            <person name="Sutton G."/>
            <person name="Sutton G.G."/>
            <person name="Tao W."/>
            <person name="Teichmann S."/>
            <person name="Tobari Y.N."/>
            <person name="Tomimura Y."/>
            <person name="Tsolas J.M."/>
            <person name="Valente V.L."/>
            <person name="Venter E."/>
            <person name="Venter J.C."/>
            <person name="Vicario S."/>
            <person name="Vieira F.G."/>
            <person name="Vilella A.J."/>
            <person name="Villasante A."/>
            <person name="Walenz B."/>
            <person name="Wang J."/>
            <person name="Wasserman M."/>
            <person name="Watts T."/>
            <person name="Wilson D."/>
            <person name="Wilson R.K."/>
            <person name="Wing R.A."/>
            <person name="Wolfner M.F."/>
            <person name="Wong A."/>
            <person name="Wong G.K."/>
            <person name="Wu C.I."/>
            <person name="Wu G."/>
            <person name="Yamamoto D."/>
            <person name="Yang H.P."/>
            <person name="Yang S.P."/>
            <person name="Yorke J.A."/>
            <person name="Yoshida K."/>
            <person name="Zdobnov E."/>
            <person name="Zhang P."/>
            <person name="Zhang Y."/>
            <person name="Zimin A.V."/>
            <person name="Baldwin J."/>
            <person name="Abdouelleil A."/>
            <person name="Abdulkadir J."/>
            <person name="Abebe A."/>
            <person name="Abera B."/>
            <person name="Abreu J."/>
            <person name="Acer S.C."/>
            <person name="Aftuck L."/>
            <person name="Alexander A."/>
            <person name="An P."/>
            <person name="Anderson E."/>
            <person name="Anderson S."/>
            <person name="Arachi H."/>
            <person name="Azer M."/>
            <person name="Bachantsang P."/>
            <person name="Barry A."/>
            <person name="Bayul T."/>
            <person name="Berlin A."/>
            <person name="Bessette D."/>
            <person name="Bloom T."/>
            <person name="Blye J."/>
            <person name="Boguslavskiy L."/>
            <person name="Bonnet C."/>
            <person name="Boukhgalter B."/>
            <person name="Bourzgui I."/>
            <person name="Brown A."/>
            <person name="Cahill P."/>
            <person name="Channer S."/>
            <person name="Cheshatsang Y."/>
            <person name="Chuda L."/>
            <person name="Citroen M."/>
            <person name="Collymore A."/>
            <person name="Cooke P."/>
            <person name="Costello M."/>
            <person name="D'Aco K."/>
            <person name="Daza R."/>
            <person name="De Haan G."/>
            <person name="DeGray S."/>
            <person name="DeMaso C."/>
            <person name="Dhargay N."/>
            <person name="Dooley K."/>
            <person name="Dooley E."/>
            <person name="Doricent M."/>
            <person name="Dorje P."/>
            <person name="Dorjee K."/>
            <person name="Dupes A."/>
            <person name="Elong R."/>
            <person name="Falk J."/>
            <person name="Farina A."/>
            <person name="Faro S."/>
            <person name="Ferguson D."/>
            <person name="Fisher S."/>
            <person name="Foley C.D."/>
            <person name="Franke A."/>
            <person name="Friedrich D."/>
            <person name="Gadbois L."/>
            <person name="Gearin G."/>
            <person name="Gearin C.R."/>
            <person name="Giannoukos G."/>
            <person name="Goode T."/>
            <person name="Graham J."/>
            <person name="Grandbois E."/>
            <person name="Grewal S."/>
            <person name="Gyaltsen K."/>
            <person name="Hafez N."/>
            <person name="Hagos B."/>
            <person name="Hall J."/>
            <person name="Henson C."/>
            <person name="Hollinger A."/>
            <person name="Honan T."/>
            <person name="Huard M.D."/>
            <person name="Hughes L."/>
            <person name="Hurhula B."/>
            <person name="Husby M.E."/>
            <person name="Kamat A."/>
            <person name="Kanga B."/>
            <person name="Kashin S."/>
            <person name="Khazanovich D."/>
            <person name="Kisner P."/>
            <person name="Lance K."/>
            <person name="Lara M."/>
            <person name="Lee W."/>
            <person name="Lennon N."/>
            <person name="Letendre F."/>
            <person name="LeVine R."/>
            <person name="Lipovsky A."/>
            <person name="Liu X."/>
            <person name="Liu J."/>
            <person name="Liu S."/>
            <person name="Lokyitsang T."/>
            <person name="Lokyitsang Y."/>
            <person name="Lubonja R."/>
            <person name="Lui A."/>
            <person name="MacDonald P."/>
            <person name="Magnisalis V."/>
            <person name="Maru K."/>
            <person name="Matthews C."/>
            <person name="McCusker W."/>
            <person name="McDonough S."/>
            <person name="Mehta T."/>
            <person name="Meldrim J."/>
            <person name="Meneus L."/>
            <person name="Mihai O."/>
            <person name="Mihalev A."/>
            <person name="Mihova T."/>
            <person name="Mittelman R."/>
            <person name="Mlenga V."/>
            <person name="Montmayeur A."/>
            <person name="Mulrain L."/>
            <person name="Navidi A."/>
            <person name="Naylor J."/>
            <person name="Negash T."/>
            <person name="Nguyen T."/>
            <person name="Nguyen N."/>
            <person name="Nicol R."/>
            <person name="Norbu C."/>
            <person name="Norbu N."/>
            <person name="Novod N."/>
            <person name="O'Neill B."/>
            <person name="Osman S."/>
            <person name="Markiewicz E."/>
            <person name="Oyono O.L."/>
            <person name="Patti C."/>
            <person name="Phunkhang P."/>
            <person name="Pierre F."/>
            <person name="Priest M."/>
            <person name="Raghuraman S."/>
            <person name="Rege F."/>
            <person name="Reyes R."/>
            <person name="Rise C."/>
            <person name="Rogov P."/>
            <person name="Ross K."/>
            <person name="Ryan E."/>
            <person name="Settipalli S."/>
            <person name="Shea T."/>
            <person name="Sherpa N."/>
            <person name="Shi L."/>
            <person name="Shih D."/>
            <person name="Sparrow T."/>
            <person name="Spaulding J."/>
            <person name="Stalker J."/>
            <person name="Stange-Thomann N."/>
            <person name="Stavropoulos S."/>
            <person name="Stone C."/>
            <person name="Strader C."/>
            <person name="Tesfaye S."/>
            <person name="Thomson T."/>
            <person name="Thoulutsang Y."/>
            <person name="Thoulutsang D."/>
            <person name="Topham K."/>
            <person name="Topping I."/>
            <person name="Tsamla T."/>
            <person name="Vassiliev H."/>
            <person name="Vo A."/>
            <person name="Wangchuk T."/>
            <person name="Wangdi T."/>
            <person name="Weiand M."/>
            <person name="Wilkinson J."/>
            <person name="Wilson A."/>
            <person name="Yadav S."/>
            <person name="Young G."/>
            <person name="Yu Q."/>
            <person name="Zembek L."/>
            <person name="Zhong D."/>
            <person name="Zimmer A."/>
            <person name="Zwirko Z."/>
            <person name="Jaffe D.B."/>
            <person name="Alvarez P."/>
            <person name="Brockman W."/>
            <person name="Butler J."/>
            <person name="Chin C."/>
            <person name="Gnerre S."/>
            <person name="Grabherr M."/>
            <person name="Kleber M."/>
            <person name="Mauceli E."/>
            <person name="MacCallum I."/>
        </authorList>
    </citation>
    <scope>NUCLEOTIDE SEQUENCE [LARGE SCALE GENOMIC DNA]</scope>
    <source>
        <strain evidence="12">Tucson 15081-1352.22</strain>
    </source>
</reference>